<dbReference type="CDD" id="cd03802">
    <property type="entry name" value="GT4_AviGT4-like"/>
    <property type="match status" value="1"/>
</dbReference>
<dbReference type="Pfam" id="PF00534">
    <property type="entry name" value="Glycos_transf_1"/>
    <property type="match status" value="1"/>
</dbReference>
<gene>
    <name evidence="3" type="ORF">FHX34_104890</name>
</gene>
<evidence type="ECO:0000313" key="4">
    <source>
        <dbReference type="Proteomes" id="UP000320239"/>
    </source>
</evidence>
<dbReference type="PANTHER" id="PTHR12526:SF595">
    <property type="entry name" value="BLL5217 PROTEIN"/>
    <property type="match status" value="1"/>
</dbReference>
<dbReference type="PANTHER" id="PTHR12526">
    <property type="entry name" value="GLYCOSYLTRANSFERASE"/>
    <property type="match status" value="1"/>
</dbReference>
<name>A0A561VSI8_ACTTI</name>
<dbReference type="Gene3D" id="3.40.50.2000">
    <property type="entry name" value="Glycogen Phosphorylase B"/>
    <property type="match status" value="2"/>
</dbReference>
<feature type="domain" description="Glycosyl transferase family 1" evidence="2">
    <location>
        <begin position="166"/>
        <end position="299"/>
    </location>
</feature>
<sequence length="333" mass="36137">MKVALLGPIAWRTPPLHYGPWELITSLLAEGLTARGVDVTLFATLDSVTTATLDGVAATGYEESEAIDGRVWEALHVSHALARASEFDLVHNHLDWLPLAFSTHCAAPLLTTVHGFSGPHILPAYRRADSHYVSISDSDRSPDLDYVATVHHGVDLSGLPFHPDGGDDLVLFGRIHPDKGTDLAIEIARRAGRRLVMCGIVQDRRFFTERVEPLIDGDRVVYLGSVGPDERGTILGSGAALLHPIRFAEPFGLSVVESMACGTPVVAYRKGSMPEVVDEGVTGRLVDSVDEAVAAVGRIADIDRAACSARARERFSAARMVDQYLEIYRKIVR</sequence>
<dbReference type="AlphaFoldDB" id="A0A561VSI8"/>
<dbReference type="GO" id="GO:0016757">
    <property type="term" value="F:glycosyltransferase activity"/>
    <property type="evidence" value="ECO:0007669"/>
    <property type="project" value="InterPro"/>
</dbReference>
<dbReference type="EMBL" id="VIWY01000004">
    <property type="protein sequence ID" value="TWG14585.1"/>
    <property type="molecule type" value="Genomic_DNA"/>
</dbReference>
<comment type="caution">
    <text evidence="3">The sequence shown here is derived from an EMBL/GenBank/DDBJ whole genome shotgun (WGS) entry which is preliminary data.</text>
</comment>
<evidence type="ECO:0000259" key="2">
    <source>
        <dbReference type="Pfam" id="PF00534"/>
    </source>
</evidence>
<keyword evidence="1 3" id="KW-0808">Transferase</keyword>
<dbReference type="OrthoDB" id="9809227at2"/>
<evidence type="ECO:0000256" key="1">
    <source>
        <dbReference type="ARBA" id="ARBA00022679"/>
    </source>
</evidence>
<evidence type="ECO:0000313" key="3">
    <source>
        <dbReference type="EMBL" id="TWG14585.1"/>
    </source>
</evidence>
<dbReference type="RefSeq" id="WP_122980530.1">
    <property type="nucleotide sequence ID" value="NZ_BOMX01000001.1"/>
</dbReference>
<reference evidence="3 4" key="1">
    <citation type="submission" date="2019-06" db="EMBL/GenBank/DDBJ databases">
        <title>Sequencing the genomes of 1000 actinobacteria strains.</title>
        <authorList>
            <person name="Klenk H.-P."/>
        </authorList>
    </citation>
    <scope>NUCLEOTIDE SEQUENCE [LARGE SCALE GENOMIC DNA]</scope>
    <source>
        <strain evidence="3 4">DSM 43866</strain>
    </source>
</reference>
<dbReference type="InterPro" id="IPR001296">
    <property type="entry name" value="Glyco_trans_1"/>
</dbReference>
<protein>
    <submittedName>
        <fullName evidence="3">Glycosyltransferase involved in cell wall biosynthesis</fullName>
    </submittedName>
</protein>
<keyword evidence="4" id="KW-1185">Reference proteome</keyword>
<accession>A0A561VSI8</accession>
<proteinExistence type="predicted"/>
<dbReference type="SUPFAM" id="SSF53756">
    <property type="entry name" value="UDP-Glycosyltransferase/glycogen phosphorylase"/>
    <property type="match status" value="1"/>
</dbReference>
<organism evidence="3 4">
    <name type="scientific">Actinoplanes teichomyceticus</name>
    <dbReference type="NCBI Taxonomy" id="1867"/>
    <lineage>
        <taxon>Bacteria</taxon>
        <taxon>Bacillati</taxon>
        <taxon>Actinomycetota</taxon>
        <taxon>Actinomycetes</taxon>
        <taxon>Micromonosporales</taxon>
        <taxon>Micromonosporaceae</taxon>
        <taxon>Actinoplanes</taxon>
    </lineage>
</organism>
<dbReference type="Proteomes" id="UP000320239">
    <property type="component" value="Unassembled WGS sequence"/>
</dbReference>